<feature type="compositionally biased region" description="Basic and acidic residues" evidence="17">
    <location>
        <begin position="9"/>
        <end position="20"/>
    </location>
</feature>
<dbReference type="InterPro" id="IPR001245">
    <property type="entry name" value="Ser-Thr/Tyr_kinase_cat_dom"/>
</dbReference>
<dbReference type="Pfam" id="PF00017">
    <property type="entry name" value="SH2"/>
    <property type="match status" value="1"/>
</dbReference>
<evidence type="ECO:0000259" key="19">
    <source>
        <dbReference type="PROSITE" id="PS50011"/>
    </source>
</evidence>
<evidence type="ECO:0000313" key="22">
    <source>
        <dbReference type="WBParaSite" id="NBR_0000800701-mRNA-1"/>
    </source>
</evidence>
<evidence type="ECO:0000256" key="1">
    <source>
        <dbReference type="ARBA" id="ARBA00004202"/>
    </source>
</evidence>
<evidence type="ECO:0000256" key="7">
    <source>
        <dbReference type="ARBA" id="ARBA00022777"/>
    </source>
</evidence>
<reference evidence="22" key="1">
    <citation type="submission" date="2017-02" db="UniProtKB">
        <authorList>
            <consortium name="WormBaseParasite"/>
        </authorList>
    </citation>
    <scope>IDENTIFICATION</scope>
</reference>
<dbReference type="Gene3D" id="3.30.505.10">
    <property type="entry name" value="SH2 domain"/>
    <property type="match status" value="1"/>
</dbReference>
<evidence type="ECO:0000256" key="16">
    <source>
        <dbReference type="RuleBase" id="RU362096"/>
    </source>
</evidence>
<keyword evidence="4" id="KW-0963">Cytoplasm</keyword>
<evidence type="ECO:0000256" key="6">
    <source>
        <dbReference type="ARBA" id="ARBA00022741"/>
    </source>
</evidence>
<dbReference type="AlphaFoldDB" id="A0A0N4XY71"/>
<dbReference type="PROSITE" id="PS00107">
    <property type="entry name" value="PROTEIN_KINASE_ATP"/>
    <property type="match status" value="1"/>
</dbReference>
<dbReference type="InterPro" id="IPR000980">
    <property type="entry name" value="SH2"/>
</dbReference>
<evidence type="ECO:0000256" key="2">
    <source>
        <dbReference type="ARBA" id="ARBA00004496"/>
    </source>
</evidence>
<dbReference type="GO" id="GO:0005524">
    <property type="term" value="F:ATP binding"/>
    <property type="evidence" value="ECO:0007669"/>
    <property type="project" value="UniProtKB-UniRule"/>
</dbReference>
<dbReference type="InterPro" id="IPR035849">
    <property type="entry name" value="Fes/Fps/Fer_SH2"/>
</dbReference>
<feature type="binding site" evidence="15">
    <location>
        <position position="180"/>
    </location>
    <ligand>
        <name>ATP</name>
        <dbReference type="ChEBI" id="CHEBI:30616"/>
    </ligand>
</feature>
<evidence type="ECO:0000256" key="14">
    <source>
        <dbReference type="PROSITE-ProRule" id="PRU00191"/>
    </source>
</evidence>
<keyword evidence="9 14" id="KW-0727">SH2 domain</keyword>
<evidence type="ECO:0000256" key="9">
    <source>
        <dbReference type="ARBA" id="ARBA00022999"/>
    </source>
</evidence>
<keyword evidence="5 16" id="KW-0808">Transferase</keyword>
<dbReference type="Gene3D" id="3.30.200.20">
    <property type="entry name" value="Phosphorylase Kinase, domain 1"/>
    <property type="match status" value="1"/>
</dbReference>
<keyword evidence="3" id="KW-1003">Cell membrane</keyword>
<dbReference type="GO" id="GO:0004715">
    <property type="term" value="F:non-membrane spanning protein tyrosine kinase activity"/>
    <property type="evidence" value="ECO:0007669"/>
    <property type="project" value="UniProtKB-EC"/>
</dbReference>
<evidence type="ECO:0000313" key="20">
    <source>
        <dbReference type="EMBL" id="VDL71597.1"/>
    </source>
</evidence>
<dbReference type="CDD" id="cd10361">
    <property type="entry name" value="SH2_Fps_family"/>
    <property type="match status" value="1"/>
</dbReference>
<evidence type="ECO:0000256" key="13">
    <source>
        <dbReference type="ARBA" id="ARBA00061333"/>
    </source>
</evidence>
<keyword evidence="11 16" id="KW-0829">Tyrosine-protein kinase</keyword>
<keyword evidence="21" id="KW-1185">Reference proteome</keyword>
<name>A0A0N4XY71_NIPBR</name>
<dbReference type="CDD" id="cd00192">
    <property type="entry name" value="PTKc"/>
    <property type="match status" value="1"/>
</dbReference>
<dbReference type="Pfam" id="PF07714">
    <property type="entry name" value="PK_Tyr_Ser-Thr"/>
    <property type="match status" value="2"/>
</dbReference>
<evidence type="ECO:0000256" key="8">
    <source>
        <dbReference type="ARBA" id="ARBA00022840"/>
    </source>
</evidence>
<dbReference type="Gene3D" id="1.10.510.10">
    <property type="entry name" value="Transferase(Phosphotransferase) domain 1"/>
    <property type="match status" value="1"/>
</dbReference>
<comment type="subcellular location">
    <subcellularLocation>
        <location evidence="1">Cell membrane</location>
        <topology evidence="1">Peripheral membrane protein</topology>
    </subcellularLocation>
    <subcellularLocation>
        <location evidence="2">Cytoplasm</location>
    </subcellularLocation>
</comment>
<dbReference type="PROSITE" id="PS50001">
    <property type="entry name" value="SH2"/>
    <property type="match status" value="1"/>
</dbReference>
<evidence type="ECO:0000256" key="15">
    <source>
        <dbReference type="PROSITE-ProRule" id="PRU10141"/>
    </source>
</evidence>
<dbReference type="InterPro" id="IPR000719">
    <property type="entry name" value="Prot_kinase_dom"/>
</dbReference>
<evidence type="ECO:0000256" key="12">
    <source>
        <dbReference type="ARBA" id="ARBA00051245"/>
    </source>
</evidence>
<reference evidence="20 21" key="2">
    <citation type="submission" date="2018-11" db="EMBL/GenBank/DDBJ databases">
        <authorList>
            <consortium name="Pathogen Informatics"/>
        </authorList>
    </citation>
    <scope>NUCLEOTIDE SEQUENCE [LARGE SCALE GENOMIC DNA]</scope>
</reference>
<dbReference type="OMA" id="HANHCIH"/>
<dbReference type="InterPro" id="IPR050198">
    <property type="entry name" value="Non-receptor_tyrosine_kinases"/>
</dbReference>
<dbReference type="Proteomes" id="UP000271162">
    <property type="component" value="Unassembled WGS sequence"/>
</dbReference>
<dbReference type="FunFam" id="3.30.200.20:FF:000194">
    <property type="entry name" value="protein-tyrosine kinase 2-beta isoform X1"/>
    <property type="match status" value="1"/>
</dbReference>
<feature type="domain" description="SH2" evidence="18">
    <location>
        <begin position="32"/>
        <end position="137"/>
    </location>
</feature>
<dbReference type="InterPro" id="IPR011009">
    <property type="entry name" value="Kinase-like_dom_sf"/>
</dbReference>
<dbReference type="PANTHER" id="PTHR24418">
    <property type="entry name" value="TYROSINE-PROTEIN KINASE"/>
    <property type="match status" value="1"/>
</dbReference>
<dbReference type="GO" id="GO:0005737">
    <property type="term" value="C:cytoplasm"/>
    <property type="evidence" value="ECO:0007669"/>
    <property type="project" value="UniProtKB-SubCell"/>
</dbReference>
<keyword evidence="10" id="KW-0472">Membrane</keyword>
<dbReference type="SUPFAM" id="SSF56112">
    <property type="entry name" value="Protein kinase-like (PK-like)"/>
    <property type="match status" value="1"/>
</dbReference>
<dbReference type="EMBL" id="UYSL01019952">
    <property type="protein sequence ID" value="VDL71597.1"/>
    <property type="molecule type" value="Genomic_DNA"/>
</dbReference>
<feature type="domain" description="Protein kinase" evidence="19">
    <location>
        <begin position="149"/>
        <end position="385"/>
    </location>
</feature>
<keyword evidence="8 15" id="KW-0067">ATP-binding</keyword>
<comment type="catalytic activity">
    <reaction evidence="12 16">
        <text>L-tyrosyl-[protein] + ATP = O-phospho-L-tyrosyl-[protein] + ADP + H(+)</text>
        <dbReference type="Rhea" id="RHEA:10596"/>
        <dbReference type="Rhea" id="RHEA-COMP:10136"/>
        <dbReference type="Rhea" id="RHEA-COMP:20101"/>
        <dbReference type="ChEBI" id="CHEBI:15378"/>
        <dbReference type="ChEBI" id="CHEBI:30616"/>
        <dbReference type="ChEBI" id="CHEBI:46858"/>
        <dbReference type="ChEBI" id="CHEBI:61978"/>
        <dbReference type="ChEBI" id="CHEBI:456216"/>
        <dbReference type="EC" id="2.7.10.2"/>
    </reaction>
</comment>
<evidence type="ECO:0000259" key="18">
    <source>
        <dbReference type="PROSITE" id="PS50001"/>
    </source>
</evidence>
<dbReference type="EC" id="2.7.10.2" evidence="16"/>
<dbReference type="STRING" id="27835.A0A0N4XY71"/>
<comment type="similarity">
    <text evidence="13">Belongs to the protein kinase superfamily. Tyr protein kinase family. Fes/fps subfamily.</text>
</comment>
<keyword evidence="7 16" id="KW-0418">Kinase</keyword>
<dbReference type="SUPFAM" id="SSF55550">
    <property type="entry name" value="SH2 domain"/>
    <property type="match status" value="1"/>
</dbReference>
<evidence type="ECO:0000256" key="3">
    <source>
        <dbReference type="ARBA" id="ARBA00022475"/>
    </source>
</evidence>
<dbReference type="SMART" id="SM00252">
    <property type="entry name" value="SH2"/>
    <property type="match status" value="1"/>
</dbReference>
<accession>A0A0N4XY71</accession>
<dbReference type="InterPro" id="IPR008266">
    <property type="entry name" value="Tyr_kinase_AS"/>
</dbReference>
<keyword evidence="6 15" id="KW-0547">Nucleotide-binding</keyword>
<evidence type="ECO:0000256" key="4">
    <source>
        <dbReference type="ARBA" id="ARBA00022490"/>
    </source>
</evidence>
<dbReference type="WBParaSite" id="NBR_0000800701-mRNA-1">
    <property type="protein sequence ID" value="NBR_0000800701-mRNA-1"/>
    <property type="gene ID" value="NBR_0000800701"/>
</dbReference>
<gene>
    <name evidence="20" type="ORF">NBR_LOCUS8008</name>
</gene>
<evidence type="ECO:0000256" key="11">
    <source>
        <dbReference type="ARBA" id="ARBA00023137"/>
    </source>
</evidence>
<dbReference type="PROSITE" id="PS50011">
    <property type="entry name" value="PROTEIN_KINASE_DOM"/>
    <property type="match status" value="1"/>
</dbReference>
<sequence length="451" mass="51806">MDSVELDVEAAKKTADNKTEKDEEKELKEFKFYHGFLPREDLLFVLKNEGDYLLRVDVDASMSKRAIILSVLTANTQGEVPTASASIKLKNIIIRKHGTRYYVETSNFFDTIKELVEYYQAHPAQTNKAKFVLKNPVFQQRWEFQHSDVQLGRLIGEGEYGEVREGTLKRRQQTIEVAIKLTKGTGDMSKEKIKEMMREARLIRNFKHRNIVRLYGVAVDEQPLYILLELKMNMCKGAAQGVEYLHKQSCIHMDLAARNCLYSEDKMVKISDFGLSRLGTNYTIRTSRKLPIKWLAPETILTFTFSLKTDVFSYGVMVFEIFTNGKEPWDGYSNTEVKKGLVEGKVLALPDSCPEDFRNFVRDRIYVKDPNTRVTMSEPDEKSVFERMVAESPPKVVRTGGGDDMKETAEVPEKVKLNTNQQSERHTLANSFMLSSAQIQENERIVSCTLW</sequence>
<feature type="region of interest" description="Disordered" evidence="17">
    <location>
        <begin position="1"/>
        <end position="20"/>
    </location>
</feature>
<organism evidence="22">
    <name type="scientific">Nippostrongylus brasiliensis</name>
    <name type="common">Rat hookworm</name>
    <dbReference type="NCBI Taxonomy" id="27835"/>
    <lineage>
        <taxon>Eukaryota</taxon>
        <taxon>Metazoa</taxon>
        <taxon>Ecdysozoa</taxon>
        <taxon>Nematoda</taxon>
        <taxon>Chromadorea</taxon>
        <taxon>Rhabditida</taxon>
        <taxon>Rhabditina</taxon>
        <taxon>Rhabditomorpha</taxon>
        <taxon>Strongyloidea</taxon>
        <taxon>Heligmosomidae</taxon>
        <taxon>Nippostrongylus</taxon>
    </lineage>
</organism>
<evidence type="ECO:0000313" key="21">
    <source>
        <dbReference type="Proteomes" id="UP000271162"/>
    </source>
</evidence>
<dbReference type="GO" id="GO:0005886">
    <property type="term" value="C:plasma membrane"/>
    <property type="evidence" value="ECO:0007669"/>
    <property type="project" value="UniProtKB-SubCell"/>
</dbReference>
<dbReference type="InterPro" id="IPR036860">
    <property type="entry name" value="SH2_dom_sf"/>
</dbReference>
<dbReference type="PROSITE" id="PS00109">
    <property type="entry name" value="PROTEIN_KINASE_TYR"/>
    <property type="match status" value="1"/>
</dbReference>
<dbReference type="PRINTS" id="PR00109">
    <property type="entry name" value="TYRKINASE"/>
</dbReference>
<evidence type="ECO:0000256" key="10">
    <source>
        <dbReference type="ARBA" id="ARBA00023136"/>
    </source>
</evidence>
<proteinExistence type="inferred from homology"/>
<evidence type="ECO:0000256" key="5">
    <source>
        <dbReference type="ARBA" id="ARBA00022679"/>
    </source>
</evidence>
<protein>
    <recommendedName>
        <fullName evidence="16">Tyrosine-protein kinase</fullName>
        <ecNumber evidence="16">2.7.10.2</ecNumber>
    </recommendedName>
</protein>
<evidence type="ECO:0000256" key="17">
    <source>
        <dbReference type="SAM" id="MobiDB-lite"/>
    </source>
</evidence>
<dbReference type="InterPro" id="IPR017441">
    <property type="entry name" value="Protein_kinase_ATP_BS"/>
</dbReference>